<dbReference type="Pfam" id="PF13517">
    <property type="entry name" value="FG-GAP_3"/>
    <property type="match status" value="3"/>
</dbReference>
<protein>
    <submittedName>
        <fullName evidence="5">Ig-like domain-containing protein</fullName>
    </submittedName>
</protein>
<dbReference type="Pfam" id="PF18962">
    <property type="entry name" value="Por_Secre_tail"/>
    <property type="match status" value="1"/>
</dbReference>
<feature type="domain" description="Bacterial Ig-like" evidence="4">
    <location>
        <begin position="1077"/>
        <end position="1164"/>
    </location>
</feature>
<gene>
    <name evidence="5" type="ORF">K4G66_18685</name>
</gene>
<feature type="domain" description="Secretion system C-terminal sorting" evidence="3">
    <location>
        <begin position="1898"/>
        <end position="1964"/>
    </location>
</feature>
<dbReference type="Pfam" id="PF14312">
    <property type="entry name" value="FG-GAP_2"/>
    <property type="match status" value="2"/>
</dbReference>
<dbReference type="PANTHER" id="PTHR34677:SF3">
    <property type="entry name" value="BACTERIAL IG-LIKE DOMAIN-CONTAINING PROTEIN"/>
    <property type="match status" value="1"/>
</dbReference>
<reference evidence="5" key="2">
    <citation type="journal article" date="2024" name="Antonie Van Leeuwenhoek">
        <title>Roseihalotalea indica gen. nov., sp. nov., a halophilic Bacteroidetes from mesopelagic Southwest Indian Ocean with higher carbohydrate metabolic potential.</title>
        <authorList>
            <person name="Chen B."/>
            <person name="Zhang M."/>
            <person name="Lin D."/>
            <person name="Ye J."/>
            <person name="Tang K."/>
        </authorList>
    </citation>
    <scope>NUCLEOTIDE SEQUENCE</scope>
    <source>
        <strain evidence="5">TK19036</strain>
    </source>
</reference>
<organism evidence="5">
    <name type="scientific">Roseihalotalea indica</name>
    <dbReference type="NCBI Taxonomy" id="2867963"/>
    <lineage>
        <taxon>Bacteria</taxon>
        <taxon>Pseudomonadati</taxon>
        <taxon>Bacteroidota</taxon>
        <taxon>Cytophagia</taxon>
        <taxon>Cytophagales</taxon>
        <taxon>Catalimonadaceae</taxon>
        <taxon>Roseihalotalea</taxon>
    </lineage>
</organism>
<dbReference type="SUPFAM" id="SSF49478">
    <property type="entry name" value="Cna protein B-type domain"/>
    <property type="match status" value="1"/>
</dbReference>
<feature type="domain" description="Bacterial Ig-like" evidence="4">
    <location>
        <begin position="983"/>
        <end position="1062"/>
    </location>
</feature>
<evidence type="ECO:0000259" key="2">
    <source>
        <dbReference type="Pfam" id="PF13205"/>
    </source>
</evidence>
<evidence type="ECO:0000313" key="5">
    <source>
        <dbReference type="EMBL" id="WKN34406.1"/>
    </source>
</evidence>
<dbReference type="Pfam" id="PF19078">
    <property type="entry name" value="Big_12"/>
    <property type="match status" value="7"/>
</dbReference>
<reference evidence="5" key="1">
    <citation type="journal article" date="2023" name="Comput. Struct. Biotechnol. J.">
        <title>Discovery of a novel marine Bacteroidetes with a rich repertoire of carbohydrate-active enzymes.</title>
        <authorList>
            <person name="Chen B."/>
            <person name="Liu G."/>
            <person name="Chen Q."/>
            <person name="Wang H."/>
            <person name="Liu L."/>
            <person name="Tang K."/>
        </authorList>
    </citation>
    <scope>NUCLEOTIDE SEQUENCE</scope>
    <source>
        <strain evidence="5">TK19036</strain>
    </source>
</reference>
<dbReference type="InterPro" id="IPR028994">
    <property type="entry name" value="Integrin_alpha_N"/>
</dbReference>
<dbReference type="SUPFAM" id="SSF50965">
    <property type="entry name" value="Galactose oxidase, central domain"/>
    <property type="match status" value="1"/>
</dbReference>
<evidence type="ECO:0000259" key="3">
    <source>
        <dbReference type="Pfam" id="PF18962"/>
    </source>
</evidence>
<dbReference type="InterPro" id="IPR032812">
    <property type="entry name" value="SbsA_Ig"/>
</dbReference>
<feature type="domain" description="Bacterial Ig-like" evidence="4">
    <location>
        <begin position="1460"/>
        <end position="1547"/>
    </location>
</feature>
<dbReference type="NCBIfam" id="TIGR04183">
    <property type="entry name" value="Por_Secre_tail"/>
    <property type="match status" value="1"/>
</dbReference>
<dbReference type="SUPFAM" id="SSF69318">
    <property type="entry name" value="Integrin alpha N-terminal domain"/>
    <property type="match status" value="1"/>
</dbReference>
<dbReference type="InterPro" id="IPR044048">
    <property type="entry name" value="Big_12"/>
</dbReference>
<accession>A0AA49JC67</accession>
<dbReference type="InterPro" id="IPR013517">
    <property type="entry name" value="FG-GAP"/>
</dbReference>
<evidence type="ECO:0000259" key="4">
    <source>
        <dbReference type="Pfam" id="PF19078"/>
    </source>
</evidence>
<feature type="domain" description="Bacterial Ig-like" evidence="4">
    <location>
        <begin position="1557"/>
        <end position="1649"/>
    </location>
</feature>
<name>A0AA49JC67_9BACT</name>
<feature type="domain" description="SbsA Ig-like" evidence="2">
    <location>
        <begin position="410"/>
        <end position="513"/>
    </location>
</feature>
<dbReference type="EMBL" id="CP120682">
    <property type="protein sequence ID" value="WKN34406.1"/>
    <property type="molecule type" value="Genomic_DNA"/>
</dbReference>
<feature type="domain" description="Bacterial Ig-like" evidence="4">
    <location>
        <begin position="1172"/>
        <end position="1265"/>
    </location>
</feature>
<dbReference type="Pfam" id="PF13205">
    <property type="entry name" value="Big_5"/>
    <property type="match status" value="1"/>
</dbReference>
<dbReference type="Pfam" id="PF13620">
    <property type="entry name" value="CarboxypepD_reg"/>
    <property type="match status" value="1"/>
</dbReference>
<proteinExistence type="predicted"/>
<dbReference type="InterPro" id="IPR026444">
    <property type="entry name" value="Secre_tail"/>
</dbReference>
<evidence type="ECO:0000256" key="1">
    <source>
        <dbReference type="ARBA" id="ARBA00022729"/>
    </source>
</evidence>
<dbReference type="InterPro" id="IPR011043">
    <property type="entry name" value="Gal_Oxase/kelch_b-propeller"/>
</dbReference>
<dbReference type="InterPro" id="IPR013783">
    <property type="entry name" value="Ig-like_fold"/>
</dbReference>
<dbReference type="Gene3D" id="2.130.10.130">
    <property type="entry name" value="Integrin alpha, N-terminal"/>
    <property type="match status" value="2"/>
</dbReference>
<dbReference type="PANTHER" id="PTHR34677">
    <property type="match status" value="1"/>
</dbReference>
<dbReference type="Gene3D" id="2.60.40.10">
    <property type="entry name" value="Immunoglobulins"/>
    <property type="match status" value="1"/>
</dbReference>
<feature type="domain" description="Bacterial Ig-like" evidence="4">
    <location>
        <begin position="1267"/>
        <end position="1356"/>
    </location>
</feature>
<feature type="domain" description="Bacterial Ig-like" evidence="4">
    <location>
        <begin position="1363"/>
        <end position="1453"/>
    </location>
</feature>
<sequence length="1969" mass="215663">MQTVKPFAFLGIFLVFFSHSNGQIGPTIASEEVFKFETQSLIDARFIDGSLAWADYDNDGDQDVVITGSDGIYLFQNTDNSLVMVPNVPFSRVRRGSLSWADYDNDGDQDLLITGEEGTLDPITKLYQYNKQENTFTEVFEGVFEPVSESDAAWADYDNDGDLDVLIAGERRYKDGATLLYENMNGTSFIKVQSMSFEGVTDASVAWADYDNDGDLDVAITGIFEGYEFDYETGRTEDFYEGRTTLYKNNGDKTFTKANSSSFVGVRNGALAWIDHNNDGYSDLMIVGDEMPVKQAKLYQYNNGNDTFSEVFEGTFRGAYESDIVVADYDQDGYQDILVVGSDTKGLSATLYKNLSGQGFEEVLDTPFEGVYRGAAAWGDVNDDSYPDLAIVGTSNSSKLYITKPTQQRFLFPLDKEEQVAINTSLHFTLNEEVIKGSGNMYVNQADDDTVFETIDIASEKVTIDENTVSFYLDEDLLGEKTYYITVDTGALVDLEGNEFEGINSQDIWSFTTRPYSIPSLKVASTSVSPTNTKSFPGTFTFTERVSGFDISDILLENGVVYELQTTDSIEFDARIIADTEGVVSIQVLPGAARSLKQVDSKAASFEIDYDPNEEKQAFDRYDKVFPYDPEAGDYFGISASISDSVALIGSSRDDDYGDQSGSAYIFKKNELGKWTQYQKLTSSDGADLHRFGNAVSISANYAIIASPLDGKGSVYIFEKDSEGIWQQVQKITTPLTSDPDASHFGNSVLISGDYAFANSHSSNGKTVYIFKRDNEGDWQYWQTLTSPTESYSSTFGEAFDVYNNYLVIGAWVDRKAYIFEKNEVGLWEYNQLLTPVSSAPSDFGHHVSIINNTAFVASHGDEATGRRIYVFELSESGWGQKQILTQSDEPYRDYFASYISFSDDYGVVVNKRNEAMYIYGKNGEGDWERKQSISIPVIYPHIGSVGVTNQDFVLGTLFDKDKGSGAGSAYFFEVEKPAVDLNISATEVFSDGQSVFQTHFSFSEKVSDFAPSDITIINGSFSELTTADSITFIASITPTNPGQVKLHVDKDAVRATQDNSQGNKASYALFVYDPEAPTVAFEDRAFDTASATYTLDIVFSKAVSAFSKEDIIIVNGSVAQIQTSDSTSFYATIVPGNEGEISLSIPASAAYDNLGRENHASDQYAFIHDLISPMVVLTHHYGELTNQVDIEVTIAFSEAVSGFNAVDMQLDNATVKGLYTTDSITFQADIRPVVDGMISISVPVDVAHDRANNGNVSSHQVTMNVDRQQPDVAITCLSQHFTNEFISATIDFSEAVQEFDAKDISVENGTVTELTTTDSVTFHTIIAPMVEGTVTIQVEEHVTKDLAGNLNVASAPVTVVYDTTGPLVEIISSVDSITNVTKIPVIIAFNTPVVNFSKQSVIVRNAYLDTLVTQDSITFHADLIPMAEGRVDLEIAANTVSDQAGNQNPRASQLSTRVDRTAPTVEMTTSKALFSKSDKIVLTVACSEPVKEFVTSSLTVTNGLIDSLTTIDSVTFTALVIPQTDGVITVKIEESEVQDHAGNENQTRGELVLHYDSSSPSVSISSIEADTIYEDFLSVIIVFDEVVTGFSKAGIQTTNADIAMVTTTDSLAFTAQVILDAAGTFSLFVPANVVSDLSGNGNMASESFTRMYATTEDTTEVSRYSVGITALSEDTTNVPAFIASLYKVADNQFTVVDTKSVSGATAFTFNELEAGDYTVGIQPSDTNYLPVYLGDQFLLSDAQVLNLATDTTQNMMLFRKTSVEQSGTSTISGTLRQSEETSGGRLLMGDTDTGKVVANVAVYLLHPDTREIISYAVTDQQGNFIFTGLPVGRYLFTADYQGLSTDIQANVIQVSTDFETIKITAIAGRNIRVTSSQSAQQVTAIEDTLLSTNVRFYPNPVVHELRIDLPADWLEGQIMISDMSGKTVLVKQIEAVTTTVDVSRWHSGIYLIDVVKNGYRQSYKIEKY</sequence>
<keyword evidence="1" id="KW-0732">Signal</keyword>